<dbReference type="EMBL" id="CP039704">
    <property type="protein sequence ID" value="QCI78763.1"/>
    <property type="molecule type" value="Genomic_DNA"/>
</dbReference>
<dbReference type="Proteomes" id="UP000298714">
    <property type="component" value="Chromosome"/>
</dbReference>
<reference evidence="2" key="1">
    <citation type="submission" date="2019-04" db="EMBL/GenBank/DDBJ databases">
        <title>Complete genome sequence of Sphingomonas sp. W1-2-3.</title>
        <authorList>
            <person name="Im W.T."/>
        </authorList>
    </citation>
    <scope>NUCLEOTIDE SEQUENCE [LARGE SCALE GENOMIC DNA]</scope>
    <source>
        <strain evidence="2">W1-2-3</strain>
    </source>
</reference>
<dbReference type="KEGG" id="hgn:E6W36_01310"/>
<keyword evidence="2" id="KW-1185">Reference proteome</keyword>
<gene>
    <name evidence="1" type="ORF">E6W36_01310</name>
</gene>
<protein>
    <submittedName>
        <fullName evidence="1">DUF4350 domain-containing protein</fullName>
    </submittedName>
</protein>
<evidence type="ECO:0000313" key="2">
    <source>
        <dbReference type="Proteomes" id="UP000298714"/>
    </source>
</evidence>
<sequence>MERGLDRLPPDDASILILDDAPLTPGAQSDALLAWVRKGGVAITFAGPRIAENGTALAPAPLRRGARNLGGGCPGVAAARRRVCARRTVRATPDPRRGHGCAAGAAA</sequence>
<dbReference type="RefSeq" id="WP_222873523.1">
    <property type="nucleotide sequence ID" value="NZ_CP039704.1"/>
</dbReference>
<evidence type="ECO:0000313" key="1">
    <source>
        <dbReference type="EMBL" id="QCI78763.1"/>
    </source>
</evidence>
<proteinExistence type="predicted"/>
<name>A0A4D7C7U0_9SPHN</name>
<dbReference type="AlphaFoldDB" id="A0A4D7C7U0"/>
<accession>A0A4D7C7U0</accession>
<organism evidence="1 2">
    <name type="scientific">Hankyongella ginsenosidimutans</name>
    <dbReference type="NCBI Taxonomy" id="1763828"/>
    <lineage>
        <taxon>Bacteria</taxon>
        <taxon>Pseudomonadati</taxon>
        <taxon>Pseudomonadota</taxon>
        <taxon>Alphaproteobacteria</taxon>
        <taxon>Sphingomonadales</taxon>
        <taxon>Sphingomonadaceae</taxon>
        <taxon>Hankyongella</taxon>
    </lineage>
</organism>